<dbReference type="EMBL" id="VUOA01000018">
    <property type="protein sequence ID" value="KAA2237675.1"/>
    <property type="molecule type" value="Genomic_DNA"/>
</dbReference>
<gene>
    <name evidence="1" type="ORF">F0L46_08315</name>
</gene>
<name>A0A5B2VFN5_9HYPH</name>
<comment type="caution">
    <text evidence="1">The sequence shown here is derived from an EMBL/GenBank/DDBJ whole genome shotgun (WGS) entry which is preliminary data.</text>
</comment>
<dbReference type="Proteomes" id="UP000323142">
    <property type="component" value="Unassembled WGS sequence"/>
</dbReference>
<dbReference type="RefSeq" id="WP_149816623.1">
    <property type="nucleotide sequence ID" value="NZ_VUOA01000018.1"/>
</dbReference>
<protein>
    <submittedName>
        <fullName evidence="1">Uncharacterized protein</fullName>
    </submittedName>
</protein>
<keyword evidence="2" id="KW-1185">Reference proteome</keyword>
<sequence>MVRDRSAEIMRLVSRLSRSRVLVGIPSDAPERRAEAGEPKPDITNAVIGYVQEFGDPARNIPERPFLVPGVASVEDRIVAEYRAAAKKTIQGDTEALGQAEHRVGLIAQNAVRAKITEGPFAPLAPQTLARRRARGRTGERPLIDTGQLRMAVTYVIRPRRQ</sequence>
<evidence type="ECO:0000313" key="2">
    <source>
        <dbReference type="Proteomes" id="UP000323142"/>
    </source>
</evidence>
<proteinExistence type="predicted"/>
<dbReference type="AlphaFoldDB" id="A0A5B2VFN5"/>
<dbReference type="OrthoDB" id="8160844at2"/>
<evidence type="ECO:0000313" key="1">
    <source>
        <dbReference type="EMBL" id="KAA2237675.1"/>
    </source>
</evidence>
<reference evidence="1 2" key="1">
    <citation type="submission" date="2019-09" db="EMBL/GenBank/DDBJ databases">
        <title>Salinarimonas rosea gen. nov., sp. nov., a new member of the a-2 subgroup of the Proteobacteria.</title>
        <authorList>
            <person name="Liu J."/>
        </authorList>
    </citation>
    <scope>NUCLEOTIDE SEQUENCE [LARGE SCALE GENOMIC DNA]</scope>
    <source>
        <strain evidence="1 2">BN140002</strain>
    </source>
</reference>
<accession>A0A5B2VFN5</accession>
<organism evidence="1 2">
    <name type="scientific">Salinarimonas soli</name>
    <dbReference type="NCBI Taxonomy" id="1638099"/>
    <lineage>
        <taxon>Bacteria</taxon>
        <taxon>Pseudomonadati</taxon>
        <taxon>Pseudomonadota</taxon>
        <taxon>Alphaproteobacteria</taxon>
        <taxon>Hyphomicrobiales</taxon>
        <taxon>Salinarimonadaceae</taxon>
        <taxon>Salinarimonas</taxon>
    </lineage>
</organism>
<reference evidence="1 2" key="2">
    <citation type="submission" date="2019-09" db="EMBL/GenBank/DDBJ databases">
        <authorList>
            <person name="Jin C."/>
        </authorList>
    </citation>
    <scope>NUCLEOTIDE SEQUENCE [LARGE SCALE GENOMIC DNA]</scope>
    <source>
        <strain evidence="1 2">BN140002</strain>
    </source>
</reference>